<dbReference type="Gene3D" id="3.30.70.580">
    <property type="entry name" value="Pseudouridine synthase I, catalytic domain, N-terminal subdomain"/>
    <property type="match status" value="1"/>
</dbReference>
<keyword evidence="2 4" id="KW-0819">tRNA processing</keyword>
<dbReference type="STRING" id="1802583.A2311_01700"/>
<dbReference type="HAMAP" id="MF_00171">
    <property type="entry name" value="TruA"/>
    <property type="match status" value="1"/>
</dbReference>
<evidence type="ECO:0000256" key="3">
    <source>
        <dbReference type="ARBA" id="ARBA00023235"/>
    </source>
</evidence>
<gene>
    <name evidence="4" type="primary">truA</name>
    <name evidence="9" type="ORF">A2311_01700</name>
</gene>
<dbReference type="PIRSF" id="PIRSF001430">
    <property type="entry name" value="tRNA_psdUrid_synth"/>
    <property type="match status" value="1"/>
</dbReference>
<comment type="caution">
    <text evidence="9">The sequence shown here is derived from an EMBL/GenBank/DDBJ whole genome shotgun (WGS) entry which is preliminary data.</text>
</comment>
<evidence type="ECO:0000256" key="4">
    <source>
        <dbReference type="HAMAP-Rule" id="MF_00171"/>
    </source>
</evidence>
<feature type="domain" description="Pseudouridine synthase I TruA alpha/beta" evidence="8">
    <location>
        <begin position="139"/>
        <end position="246"/>
    </location>
</feature>
<evidence type="ECO:0000256" key="6">
    <source>
        <dbReference type="PIRSR" id="PIRSR001430-2"/>
    </source>
</evidence>
<dbReference type="InterPro" id="IPR020103">
    <property type="entry name" value="PsdUridine_synth_cat_dom_sf"/>
</dbReference>
<comment type="caution">
    <text evidence="4">Lacks conserved residue(s) required for the propagation of feature annotation.</text>
</comment>
<dbReference type="InterPro" id="IPR020097">
    <property type="entry name" value="PsdUridine_synth_TruA_a/b_dom"/>
</dbReference>
<evidence type="ECO:0000256" key="7">
    <source>
        <dbReference type="RuleBase" id="RU003792"/>
    </source>
</evidence>
<comment type="similarity">
    <text evidence="1 4 7">Belongs to the tRNA pseudouridine synthase TruA family.</text>
</comment>
<dbReference type="InterPro" id="IPR020094">
    <property type="entry name" value="TruA/RsuA/RluB/E/F_N"/>
</dbReference>
<feature type="binding site" evidence="4 6">
    <location>
        <position position="106"/>
    </location>
    <ligand>
        <name>substrate</name>
    </ligand>
</feature>
<dbReference type="EMBL" id="MEUF01000025">
    <property type="protein sequence ID" value="OGC35520.1"/>
    <property type="molecule type" value="Genomic_DNA"/>
</dbReference>
<proteinExistence type="inferred from homology"/>
<comment type="function">
    <text evidence="4">Formation of pseudouridine at positions 38, 39 and 40 in the anticodon stem and loop of transfer RNAs.</text>
</comment>
<feature type="domain" description="Pseudouridine synthase I TruA alpha/beta" evidence="8">
    <location>
        <begin position="10"/>
        <end position="91"/>
    </location>
</feature>
<dbReference type="InterPro" id="IPR001406">
    <property type="entry name" value="PsdUridine_synth_TruA"/>
</dbReference>
<organism evidence="9 10">
    <name type="scientific">candidate division WOR-1 bacterium RIFOXYB2_FULL_48_7</name>
    <dbReference type="NCBI Taxonomy" id="1802583"/>
    <lineage>
        <taxon>Bacteria</taxon>
        <taxon>Bacillati</taxon>
        <taxon>Saganbacteria</taxon>
    </lineage>
</organism>
<dbReference type="AlphaFoldDB" id="A0A1F4TSJ9"/>
<dbReference type="GO" id="GO:0160147">
    <property type="term" value="F:tRNA pseudouridine(38-40) synthase activity"/>
    <property type="evidence" value="ECO:0007669"/>
    <property type="project" value="UniProtKB-EC"/>
</dbReference>
<dbReference type="GO" id="GO:0031119">
    <property type="term" value="P:tRNA pseudouridine synthesis"/>
    <property type="evidence" value="ECO:0007669"/>
    <property type="project" value="UniProtKB-UniRule"/>
</dbReference>
<dbReference type="InterPro" id="IPR020095">
    <property type="entry name" value="PsdUridine_synth_TruA_C"/>
</dbReference>
<dbReference type="SUPFAM" id="SSF55120">
    <property type="entry name" value="Pseudouridine synthase"/>
    <property type="match status" value="1"/>
</dbReference>
<dbReference type="Gene3D" id="3.30.70.660">
    <property type="entry name" value="Pseudouridine synthase I, catalytic domain, C-terminal subdomain"/>
    <property type="match status" value="1"/>
</dbReference>
<dbReference type="PANTHER" id="PTHR11142:SF0">
    <property type="entry name" value="TRNA PSEUDOURIDINE SYNTHASE-LIKE 1"/>
    <property type="match status" value="1"/>
</dbReference>
<keyword evidence="3 4" id="KW-0413">Isomerase</keyword>
<reference evidence="9 10" key="1">
    <citation type="journal article" date="2016" name="Nat. Commun.">
        <title>Thousands of microbial genomes shed light on interconnected biogeochemical processes in an aquifer system.</title>
        <authorList>
            <person name="Anantharaman K."/>
            <person name="Brown C.T."/>
            <person name="Hug L.A."/>
            <person name="Sharon I."/>
            <person name="Castelle C.J."/>
            <person name="Probst A.J."/>
            <person name="Thomas B.C."/>
            <person name="Singh A."/>
            <person name="Wilkins M.J."/>
            <person name="Karaoz U."/>
            <person name="Brodie E.L."/>
            <person name="Williams K.H."/>
            <person name="Hubbard S.S."/>
            <person name="Banfield J.F."/>
        </authorList>
    </citation>
    <scope>NUCLEOTIDE SEQUENCE [LARGE SCALE GENOMIC DNA]</scope>
</reference>
<dbReference type="Pfam" id="PF01416">
    <property type="entry name" value="PseudoU_synth_1"/>
    <property type="match status" value="2"/>
</dbReference>
<evidence type="ECO:0000256" key="2">
    <source>
        <dbReference type="ARBA" id="ARBA00022694"/>
    </source>
</evidence>
<name>A0A1F4TSJ9_UNCSA</name>
<dbReference type="CDD" id="cd02570">
    <property type="entry name" value="PseudoU_synth_EcTruA"/>
    <property type="match status" value="1"/>
</dbReference>
<dbReference type="EC" id="5.4.99.12" evidence="4"/>
<comment type="subunit">
    <text evidence="4">Homodimer.</text>
</comment>
<evidence type="ECO:0000256" key="5">
    <source>
        <dbReference type="PIRSR" id="PIRSR001430-1"/>
    </source>
</evidence>
<comment type="catalytic activity">
    <reaction evidence="4 7">
        <text>uridine(38/39/40) in tRNA = pseudouridine(38/39/40) in tRNA</text>
        <dbReference type="Rhea" id="RHEA:22376"/>
        <dbReference type="Rhea" id="RHEA-COMP:10085"/>
        <dbReference type="Rhea" id="RHEA-COMP:10087"/>
        <dbReference type="ChEBI" id="CHEBI:65314"/>
        <dbReference type="ChEBI" id="CHEBI:65315"/>
        <dbReference type="EC" id="5.4.99.12"/>
    </reaction>
</comment>
<evidence type="ECO:0000313" key="9">
    <source>
        <dbReference type="EMBL" id="OGC35520.1"/>
    </source>
</evidence>
<feature type="active site" description="Nucleophile" evidence="4 5">
    <location>
        <position position="53"/>
    </location>
</feature>
<evidence type="ECO:0000256" key="1">
    <source>
        <dbReference type="ARBA" id="ARBA00009375"/>
    </source>
</evidence>
<accession>A0A1F4TSJ9</accession>
<dbReference type="Proteomes" id="UP000178951">
    <property type="component" value="Unassembled WGS sequence"/>
</dbReference>
<evidence type="ECO:0000313" key="10">
    <source>
        <dbReference type="Proteomes" id="UP000178951"/>
    </source>
</evidence>
<evidence type="ECO:0000259" key="8">
    <source>
        <dbReference type="Pfam" id="PF01416"/>
    </source>
</evidence>
<dbReference type="GO" id="GO:0003723">
    <property type="term" value="F:RNA binding"/>
    <property type="evidence" value="ECO:0007669"/>
    <property type="project" value="InterPro"/>
</dbReference>
<dbReference type="PANTHER" id="PTHR11142">
    <property type="entry name" value="PSEUDOURIDYLATE SYNTHASE"/>
    <property type="match status" value="1"/>
</dbReference>
<dbReference type="NCBIfam" id="TIGR00071">
    <property type="entry name" value="hisT_truA"/>
    <property type="match status" value="1"/>
</dbReference>
<protein>
    <recommendedName>
        <fullName evidence="4">tRNA pseudouridine synthase A</fullName>
        <ecNumber evidence="4">5.4.99.12</ecNumber>
    </recommendedName>
    <alternativeName>
        <fullName evidence="4">tRNA pseudouridine(38-40) synthase</fullName>
    </alternativeName>
    <alternativeName>
        <fullName evidence="4">tRNA pseudouridylate synthase I</fullName>
    </alternativeName>
    <alternativeName>
        <fullName evidence="4">tRNA-uridine isomerase I</fullName>
    </alternativeName>
</protein>
<sequence>MNVSCQLSIQYDGQLFAGYELQPGERTVRGVLEEALKKVYKRNVSIITPSRTDAGVHAVANTISFKAPFTIPDDKLVLALNAHLPADLRVMSRENAPGKPVKAKTYEYYIYNGPICPPLIRRFVWHIKPQLSLSKMRLAARQLVGQHDFSSFCASGSGDDNPVKTIYRIEIMKSKIVLGSASWPIISLRIRGSGFLYKMVRNMVGTLVDHSLKGPNDQSIKSILAAKDRKLAGRTAPACGLFLVSSR</sequence>